<protein>
    <submittedName>
        <fullName evidence="1">Uncharacterized protein</fullName>
    </submittedName>
</protein>
<dbReference type="AlphaFoldDB" id="A0A364N818"/>
<sequence length="206" mass="22035">MGLEVRLPPAEPDAEQIVNAHHESPPSSALPASLWPALPPLVASPTAFSGSCLALSTRLVAFLQTLLPPPPAVALSIGSGFGLLEAYLGTTGQHSPWVVGVEVEPSPNKYLPASHHRLVHGTRFLAPLAAEAAAWLFVYPRRVGLVQEYMAEHGGGRVERVVWAGPKADWDDYKPCFAGWHVEEHEADHVGGRAWELIAVASKALA</sequence>
<keyword evidence="2" id="KW-1185">Reference proteome</keyword>
<proteinExistence type="predicted"/>
<evidence type="ECO:0000313" key="2">
    <source>
        <dbReference type="Proteomes" id="UP000249619"/>
    </source>
</evidence>
<gene>
    <name evidence="1" type="ORF">DDE83_003176</name>
</gene>
<dbReference type="EMBL" id="QGDH01000035">
    <property type="protein sequence ID" value="RAR13445.1"/>
    <property type="molecule type" value="Genomic_DNA"/>
</dbReference>
<reference evidence="2" key="1">
    <citation type="submission" date="2018-05" db="EMBL/GenBank/DDBJ databases">
        <title>Draft genome sequence of Stemphylium lycopersici strain CIDEFI 213.</title>
        <authorList>
            <person name="Medina R."/>
            <person name="Franco M.E.E."/>
            <person name="Lucentini C.G."/>
            <person name="Saparrat M.C.N."/>
            <person name="Balatti P.A."/>
        </authorList>
    </citation>
    <scope>NUCLEOTIDE SEQUENCE [LARGE SCALE GENOMIC DNA]</scope>
    <source>
        <strain evidence="2">CIDEFI 213</strain>
    </source>
</reference>
<name>A0A364N818_STELY</name>
<organism evidence="1 2">
    <name type="scientific">Stemphylium lycopersici</name>
    <name type="common">Tomato gray leaf spot disease fungus</name>
    <name type="synonym">Thyrospora lycopersici</name>
    <dbReference type="NCBI Taxonomy" id="183478"/>
    <lineage>
        <taxon>Eukaryota</taxon>
        <taxon>Fungi</taxon>
        <taxon>Dikarya</taxon>
        <taxon>Ascomycota</taxon>
        <taxon>Pezizomycotina</taxon>
        <taxon>Dothideomycetes</taxon>
        <taxon>Pleosporomycetidae</taxon>
        <taxon>Pleosporales</taxon>
        <taxon>Pleosporineae</taxon>
        <taxon>Pleosporaceae</taxon>
        <taxon>Stemphylium</taxon>
    </lineage>
</organism>
<dbReference type="Proteomes" id="UP000249619">
    <property type="component" value="Unassembled WGS sequence"/>
</dbReference>
<accession>A0A364N818</accession>
<evidence type="ECO:0000313" key="1">
    <source>
        <dbReference type="EMBL" id="RAR13445.1"/>
    </source>
</evidence>
<comment type="caution">
    <text evidence="1">The sequence shown here is derived from an EMBL/GenBank/DDBJ whole genome shotgun (WGS) entry which is preliminary data.</text>
</comment>